<name>A0A0C9XNB9_9AGAR</name>
<organism evidence="2 3">
    <name type="scientific">Laccaria amethystina LaAM-08-1</name>
    <dbReference type="NCBI Taxonomy" id="1095629"/>
    <lineage>
        <taxon>Eukaryota</taxon>
        <taxon>Fungi</taxon>
        <taxon>Dikarya</taxon>
        <taxon>Basidiomycota</taxon>
        <taxon>Agaricomycotina</taxon>
        <taxon>Agaricomycetes</taxon>
        <taxon>Agaricomycetidae</taxon>
        <taxon>Agaricales</taxon>
        <taxon>Agaricineae</taxon>
        <taxon>Hydnangiaceae</taxon>
        <taxon>Laccaria</taxon>
    </lineage>
</organism>
<feature type="region of interest" description="Disordered" evidence="1">
    <location>
        <begin position="1"/>
        <end position="61"/>
    </location>
</feature>
<evidence type="ECO:0000313" key="2">
    <source>
        <dbReference type="EMBL" id="KIJ99016.1"/>
    </source>
</evidence>
<evidence type="ECO:0000256" key="1">
    <source>
        <dbReference type="SAM" id="MobiDB-lite"/>
    </source>
</evidence>
<dbReference type="HOGENOM" id="CLU_2922929_0_0_1"/>
<reference evidence="3" key="2">
    <citation type="submission" date="2015-01" db="EMBL/GenBank/DDBJ databases">
        <title>Evolutionary Origins and Diversification of the Mycorrhizal Mutualists.</title>
        <authorList>
            <consortium name="DOE Joint Genome Institute"/>
            <consortium name="Mycorrhizal Genomics Consortium"/>
            <person name="Kohler A."/>
            <person name="Kuo A."/>
            <person name="Nagy L.G."/>
            <person name="Floudas D."/>
            <person name="Copeland A."/>
            <person name="Barry K.W."/>
            <person name="Cichocki N."/>
            <person name="Veneault-Fourrey C."/>
            <person name="LaButti K."/>
            <person name="Lindquist E.A."/>
            <person name="Lipzen A."/>
            <person name="Lundell T."/>
            <person name="Morin E."/>
            <person name="Murat C."/>
            <person name="Riley R."/>
            <person name="Ohm R."/>
            <person name="Sun H."/>
            <person name="Tunlid A."/>
            <person name="Henrissat B."/>
            <person name="Grigoriev I.V."/>
            <person name="Hibbett D.S."/>
            <person name="Martin F."/>
        </authorList>
    </citation>
    <scope>NUCLEOTIDE SEQUENCE [LARGE SCALE GENOMIC DNA]</scope>
    <source>
        <strain evidence="3">LaAM-08-1</strain>
    </source>
</reference>
<dbReference type="Proteomes" id="UP000054477">
    <property type="component" value="Unassembled WGS sequence"/>
</dbReference>
<dbReference type="EMBL" id="KN838656">
    <property type="protein sequence ID" value="KIJ99016.1"/>
    <property type="molecule type" value="Genomic_DNA"/>
</dbReference>
<evidence type="ECO:0000313" key="3">
    <source>
        <dbReference type="Proteomes" id="UP000054477"/>
    </source>
</evidence>
<accession>A0A0C9XNB9</accession>
<sequence length="61" mass="6780">MEAEAEFKPDVLQTPHNEKLHRQQESLNVDQSPSTASHDQRGSTTSGQYPFATSSVITDHL</sequence>
<reference evidence="2 3" key="1">
    <citation type="submission" date="2014-04" db="EMBL/GenBank/DDBJ databases">
        <authorList>
            <consortium name="DOE Joint Genome Institute"/>
            <person name="Kuo A."/>
            <person name="Kohler A."/>
            <person name="Nagy L.G."/>
            <person name="Floudas D."/>
            <person name="Copeland A."/>
            <person name="Barry K.W."/>
            <person name="Cichocki N."/>
            <person name="Veneault-Fourrey C."/>
            <person name="LaButti K."/>
            <person name="Lindquist E.A."/>
            <person name="Lipzen A."/>
            <person name="Lundell T."/>
            <person name="Morin E."/>
            <person name="Murat C."/>
            <person name="Sun H."/>
            <person name="Tunlid A."/>
            <person name="Henrissat B."/>
            <person name="Grigoriev I.V."/>
            <person name="Hibbett D.S."/>
            <person name="Martin F."/>
            <person name="Nordberg H.P."/>
            <person name="Cantor M.N."/>
            <person name="Hua S.X."/>
        </authorList>
    </citation>
    <scope>NUCLEOTIDE SEQUENCE [LARGE SCALE GENOMIC DNA]</scope>
    <source>
        <strain evidence="2 3">LaAM-08-1</strain>
    </source>
</reference>
<gene>
    <name evidence="2" type="ORF">K443DRAFT_680304</name>
</gene>
<protein>
    <submittedName>
        <fullName evidence="2">Uncharacterized protein</fullName>
    </submittedName>
</protein>
<feature type="compositionally biased region" description="Polar residues" evidence="1">
    <location>
        <begin position="25"/>
        <end position="61"/>
    </location>
</feature>
<proteinExistence type="predicted"/>
<keyword evidence="3" id="KW-1185">Reference proteome</keyword>
<dbReference type="AlphaFoldDB" id="A0A0C9XNB9"/>